<sequence>MRQTTSKRKPATKGRTAALRRRPAAPSTKTDKSEAALATLLALLHADRWLFEATELAKKGQLTAETKEFNRIRLSIVASLNRLQPRAYGAMTRSGHLAGGY</sequence>
<dbReference type="RefSeq" id="WP_166936928.1">
    <property type="nucleotide sequence ID" value="NZ_BAAADD010000008.1"/>
</dbReference>
<comment type="caution">
    <text evidence="2">The sequence shown here is derived from an EMBL/GenBank/DDBJ whole genome shotgun (WGS) entry which is preliminary data.</text>
</comment>
<accession>A0ABN1F118</accession>
<reference evidence="2 3" key="1">
    <citation type="journal article" date="2019" name="Int. J. Syst. Evol. Microbiol.">
        <title>The Global Catalogue of Microorganisms (GCM) 10K type strain sequencing project: providing services to taxonomists for standard genome sequencing and annotation.</title>
        <authorList>
            <consortium name="The Broad Institute Genomics Platform"/>
            <consortium name="The Broad Institute Genome Sequencing Center for Infectious Disease"/>
            <person name="Wu L."/>
            <person name="Ma J."/>
        </authorList>
    </citation>
    <scope>NUCLEOTIDE SEQUENCE [LARGE SCALE GENOMIC DNA]</scope>
    <source>
        <strain evidence="2 3">JCM 15089</strain>
    </source>
</reference>
<organism evidence="2 3">
    <name type="scientific">Rhizomicrobium electricum</name>
    <dbReference type="NCBI Taxonomy" id="480070"/>
    <lineage>
        <taxon>Bacteria</taxon>
        <taxon>Pseudomonadati</taxon>
        <taxon>Pseudomonadota</taxon>
        <taxon>Alphaproteobacteria</taxon>
        <taxon>Micropepsales</taxon>
        <taxon>Micropepsaceae</taxon>
        <taxon>Rhizomicrobium</taxon>
    </lineage>
</organism>
<feature type="region of interest" description="Disordered" evidence="1">
    <location>
        <begin position="1"/>
        <end position="31"/>
    </location>
</feature>
<keyword evidence="3" id="KW-1185">Reference proteome</keyword>
<evidence type="ECO:0000313" key="3">
    <source>
        <dbReference type="Proteomes" id="UP001499951"/>
    </source>
</evidence>
<feature type="compositionally biased region" description="Basic residues" evidence="1">
    <location>
        <begin position="1"/>
        <end position="23"/>
    </location>
</feature>
<dbReference type="EMBL" id="BAAADD010000008">
    <property type="protein sequence ID" value="GAA0579614.1"/>
    <property type="molecule type" value="Genomic_DNA"/>
</dbReference>
<evidence type="ECO:0000313" key="2">
    <source>
        <dbReference type="EMBL" id="GAA0579614.1"/>
    </source>
</evidence>
<protein>
    <submittedName>
        <fullName evidence="2">Uncharacterized protein</fullName>
    </submittedName>
</protein>
<dbReference type="Proteomes" id="UP001499951">
    <property type="component" value="Unassembled WGS sequence"/>
</dbReference>
<evidence type="ECO:0000256" key="1">
    <source>
        <dbReference type="SAM" id="MobiDB-lite"/>
    </source>
</evidence>
<gene>
    <name evidence="2" type="ORF">GCM10008942_30650</name>
</gene>
<name>A0ABN1F118_9PROT</name>
<proteinExistence type="predicted"/>